<evidence type="ECO:0000256" key="3">
    <source>
        <dbReference type="ARBA" id="ARBA00023002"/>
    </source>
</evidence>
<dbReference type="RefSeq" id="WP_037978112.1">
    <property type="nucleotide sequence ID" value="NZ_JMKI01000051.1"/>
</dbReference>
<evidence type="ECO:0000256" key="1">
    <source>
        <dbReference type="ARBA" id="ARBA00006484"/>
    </source>
</evidence>
<dbReference type="PRINTS" id="PR00080">
    <property type="entry name" value="SDRFAMILY"/>
</dbReference>
<dbReference type="STRING" id="2754.EH55_10820"/>
<dbReference type="Pfam" id="PF13561">
    <property type="entry name" value="adh_short_C2"/>
    <property type="match status" value="1"/>
</dbReference>
<dbReference type="Proteomes" id="UP000027665">
    <property type="component" value="Unassembled WGS sequence"/>
</dbReference>
<keyword evidence="3" id="KW-0560">Oxidoreductase</keyword>
<dbReference type="FunFam" id="3.40.50.720:FF:000084">
    <property type="entry name" value="Short-chain dehydrogenase reductase"/>
    <property type="match status" value="1"/>
</dbReference>
<dbReference type="PRINTS" id="PR00081">
    <property type="entry name" value="GDHRDH"/>
</dbReference>
<evidence type="ECO:0000313" key="5">
    <source>
        <dbReference type="EMBL" id="KEJ91330.1"/>
    </source>
</evidence>
<dbReference type="InterPro" id="IPR036291">
    <property type="entry name" value="NAD(P)-bd_dom_sf"/>
</dbReference>
<evidence type="ECO:0000313" key="6">
    <source>
        <dbReference type="Proteomes" id="UP000027665"/>
    </source>
</evidence>
<keyword evidence="6" id="KW-1185">Reference proteome</keyword>
<name>A0A073IP21_9BACT</name>
<dbReference type="InterPro" id="IPR052178">
    <property type="entry name" value="Sec_Metab_Biosynth_SDR"/>
</dbReference>
<dbReference type="PANTHER" id="PTHR43618:SF8">
    <property type="entry name" value="7ALPHA-HYDROXYSTEROID DEHYDROGENASE"/>
    <property type="match status" value="1"/>
</dbReference>
<proteinExistence type="inferred from homology"/>
<dbReference type="CDD" id="cd05233">
    <property type="entry name" value="SDR_c"/>
    <property type="match status" value="1"/>
</dbReference>
<dbReference type="SUPFAM" id="SSF51735">
    <property type="entry name" value="NAD(P)-binding Rossmann-fold domains"/>
    <property type="match status" value="1"/>
</dbReference>
<dbReference type="OrthoDB" id="9803333at2"/>
<dbReference type="PANTHER" id="PTHR43618">
    <property type="entry name" value="7-ALPHA-HYDROXYSTEROID DEHYDROGENASE"/>
    <property type="match status" value="1"/>
</dbReference>
<evidence type="ECO:0000256" key="2">
    <source>
        <dbReference type="ARBA" id="ARBA00022857"/>
    </source>
</evidence>
<accession>A0A073IP21</accession>
<gene>
    <name evidence="5" type="ORF">EH55_10820</name>
</gene>
<comment type="caution">
    <text evidence="5">The sequence shown here is derived from an EMBL/GenBank/DDBJ whole genome shotgun (WGS) entry which is preliminary data.</text>
</comment>
<dbReference type="AlphaFoldDB" id="A0A073IP21"/>
<dbReference type="GO" id="GO:0016491">
    <property type="term" value="F:oxidoreductase activity"/>
    <property type="evidence" value="ECO:0007669"/>
    <property type="project" value="UniProtKB-KW"/>
</dbReference>
<dbReference type="SMART" id="SM00822">
    <property type="entry name" value="PKS_KR"/>
    <property type="match status" value="1"/>
</dbReference>
<comment type="similarity">
    <text evidence="1">Belongs to the short-chain dehydrogenases/reductases (SDR) family.</text>
</comment>
<organism evidence="5 6">
    <name type="scientific">Synergistes jonesii</name>
    <dbReference type="NCBI Taxonomy" id="2754"/>
    <lineage>
        <taxon>Bacteria</taxon>
        <taxon>Thermotogati</taxon>
        <taxon>Synergistota</taxon>
        <taxon>Synergistia</taxon>
        <taxon>Synergistales</taxon>
        <taxon>Synergistaceae</taxon>
        <taxon>Synergistes</taxon>
    </lineage>
</organism>
<keyword evidence="2" id="KW-0521">NADP</keyword>
<dbReference type="eggNOG" id="COG1028">
    <property type="taxonomic scope" value="Bacteria"/>
</dbReference>
<dbReference type="InterPro" id="IPR057326">
    <property type="entry name" value="KR_dom"/>
</dbReference>
<dbReference type="GeneID" id="90984482"/>
<reference evidence="5 6" key="1">
    <citation type="submission" date="2014-04" db="EMBL/GenBank/DDBJ databases">
        <title>Draft Genome Sequence of Synergistes jonesii.</title>
        <authorList>
            <person name="Coil D.A."/>
            <person name="Eisen J.A."/>
            <person name="Holland-Moritz H.E."/>
        </authorList>
    </citation>
    <scope>NUCLEOTIDE SEQUENCE [LARGE SCALE GENOMIC DNA]</scope>
    <source>
        <strain evidence="5 6">78-1</strain>
    </source>
</reference>
<dbReference type="InterPro" id="IPR002347">
    <property type="entry name" value="SDR_fam"/>
</dbReference>
<feature type="domain" description="Ketoreductase" evidence="4">
    <location>
        <begin position="19"/>
        <end position="204"/>
    </location>
</feature>
<dbReference type="Gene3D" id="3.40.50.720">
    <property type="entry name" value="NAD(P)-binding Rossmann-like Domain"/>
    <property type="match status" value="1"/>
</dbReference>
<dbReference type="EMBL" id="JMKI01000051">
    <property type="protein sequence ID" value="KEJ91330.1"/>
    <property type="molecule type" value="Genomic_DNA"/>
</dbReference>
<evidence type="ECO:0000259" key="4">
    <source>
        <dbReference type="SMART" id="SM00822"/>
    </source>
</evidence>
<protein>
    <recommendedName>
        <fullName evidence="4">Ketoreductase domain-containing protein</fullName>
    </recommendedName>
</protein>
<sequence>MSDHITSLKISELFSVKDKVTLITGAGGLGNVLARGFAANDAKVIIASRSLEKMNETIAICREENADCKSYVMDVSDKQQVEDTVSDIVNDFGKIDILLHTSAIAPLGPSLDFNEKDLRRTMDINFIGTVFINAACGRVMAKNGWGRIINISSIDAYTVNCVDDLPYSASKSAMAASTRHFAVDLAKTGVTVNNIAPVWIWTPMMNARPADYMVQAANTIPMGRVSWGEDYLGICFYLASNASTYVTGQTFLVDGGWSVYRAFTYKED</sequence>